<dbReference type="Gene3D" id="3.40.50.300">
    <property type="entry name" value="P-loop containing nucleotide triphosphate hydrolases"/>
    <property type="match status" value="1"/>
</dbReference>
<dbReference type="InterPro" id="IPR027417">
    <property type="entry name" value="P-loop_NTPase"/>
</dbReference>
<dbReference type="Proteomes" id="UP000286997">
    <property type="component" value="Unassembled WGS sequence"/>
</dbReference>
<dbReference type="InterPro" id="IPR002586">
    <property type="entry name" value="CobQ/CobB/MinD/ParA_Nub-bd_dom"/>
</dbReference>
<evidence type="ECO:0000313" key="3">
    <source>
        <dbReference type="Proteomes" id="UP000286997"/>
    </source>
</evidence>
<dbReference type="GO" id="GO:0009898">
    <property type="term" value="C:cytoplasmic side of plasma membrane"/>
    <property type="evidence" value="ECO:0007669"/>
    <property type="project" value="TreeGrafter"/>
</dbReference>
<name>A0A3S3U6W2_9HYPH</name>
<feature type="non-terminal residue" evidence="2">
    <location>
        <position position="252"/>
    </location>
</feature>
<proteinExistence type="predicted"/>
<reference evidence="2 3" key="1">
    <citation type="submission" date="2019-01" db="EMBL/GenBank/DDBJ databases">
        <authorList>
            <person name="Chen W.-M."/>
        </authorList>
    </citation>
    <scope>NUCLEOTIDE SEQUENCE [LARGE SCALE GENOMIC DNA]</scope>
    <source>
        <strain evidence="2 3">TER-1</strain>
    </source>
</reference>
<dbReference type="RefSeq" id="WP_127730821.1">
    <property type="nucleotide sequence ID" value="NZ_SACP01000014.1"/>
</dbReference>
<dbReference type="EMBL" id="SACP01000014">
    <property type="protein sequence ID" value="RVU16941.1"/>
    <property type="molecule type" value="Genomic_DNA"/>
</dbReference>
<evidence type="ECO:0000313" key="2">
    <source>
        <dbReference type="EMBL" id="RVU16941.1"/>
    </source>
</evidence>
<gene>
    <name evidence="2" type="ORF">EOE48_15910</name>
</gene>
<dbReference type="GO" id="GO:0005524">
    <property type="term" value="F:ATP binding"/>
    <property type="evidence" value="ECO:0007669"/>
    <property type="project" value="TreeGrafter"/>
</dbReference>
<dbReference type="GO" id="GO:0051782">
    <property type="term" value="P:negative regulation of cell division"/>
    <property type="evidence" value="ECO:0007669"/>
    <property type="project" value="TreeGrafter"/>
</dbReference>
<dbReference type="OrthoDB" id="9775724at2"/>
<dbReference type="AlphaFoldDB" id="A0A3S3U6W2"/>
<organism evidence="2 3">
    <name type="scientific">Methylobacterium oryzihabitans</name>
    <dbReference type="NCBI Taxonomy" id="2499852"/>
    <lineage>
        <taxon>Bacteria</taxon>
        <taxon>Pseudomonadati</taxon>
        <taxon>Pseudomonadota</taxon>
        <taxon>Alphaproteobacteria</taxon>
        <taxon>Hyphomicrobiales</taxon>
        <taxon>Methylobacteriaceae</taxon>
        <taxon>Methylobacterium</taxon>
    </lineage>
</organism>
<feature type="domain" description="CobQ/CobB/MinD/ParA nucleotide binding" evidence="1">
    <location>
        <begin position="6"/>
        <end position="217"/>
    </location>
</feature>
<protein>
    <recommendedName>
        <fullName evidence="1">CobQ/CobB/MinD/ParA nucleotide binding domain-containing protein</fullName>
    </recommendedName>
</protein>
<comment type="caution">
    <text evidence="2">The sequence shown here is derived from an EMBL/GenBank/DDBJ whole genome shotgun (WGS) entry which is preliminary data.</text>
</comment>
<dbReference type="SUPFAM" id="SSF52540">
    <property type="entry name" value="P-loop containing nucleoside triphosphate hydrolases"/>
    <property type="match status" value="1"/>
</dbReference>
<dbReference type="InterPro" id="IPR050625">
    <property type="entry name" value="ParA/MinD_ATPase"/>
</dbReference>
<dbReference type="GO" id="GO:0016887">
    <property type="term" value="F:ATP hydrolysis activity"/>
    <property type="evidence" value="ECO:0007669"/>
    <property type="project" value="TreeGrafter"/>
</dbReference>
<dbReference type="PANTHER" id="PTHR43384">
    <property type="entry name" value="SEPTUM SITE-DETERMINING PROTEIN MIND HOMOLOG, CHLOROPLASTIC-RELATED"/>
    <property type="match status" value="1"/>
</dbReference>
<dbReference type="GO" id="GO:0005829">
    <property type="term" value="C:cytosol"/>
    <property type="evidence" value="ECO:0007669"/>
    <property type="project" value="TreeGrafter"/>
</dbReference>
<keyword evidence="3" id="KW-1185">Reference proteome</keyword>
<accession>A0A3S3U6W2</accession>
<evidence type="ECO:0000259" key="1">
    <source>
        <dbReference type="Pfam" id="PF01656"/>
    </source>
</evidence>
<dbReference type="Pfam" id="PF01656">
    <property type="entry name" value="CbiA"/>
    <property type="match status" value="1"/>
</dbReference>
<dbReference type="PANTHER" id="PTHR43384:SF13">
    <property type="entry name" value="SLR0110 PROTEIN"/>
    <property type="match status" value="1"/>
</dbReference>
<sequence>MTVVVTVHGPRGGVGTTTLAGHLAVELARGGHRVGLADCCLRAPDLHALFETAVAGCLNDYLWHRCGIAGAAVDLGAALPAPLPEAAGLFLLPASPAPAEIARLLTDGFESGRLAGGLREAGEVLALDHLVLDAPAGFGEEALVAAALADCLLVLLHAAPRRRDGTDLTLLERLAPARMMVVLNHAAPWLDAEALADDAAAACRRPVAAVLPRCDELGPPGRLPAPGEPPARAAFGAGLRRIAGLIAEGGGG</sequence>